<dbReference type="PROSITE" id="PS51257">
    <property type="entry name" value="PROKAR_LIPOPROTEIN"/>
    <property type="match status" value="1"/>
</dbReference>
<evidence type="ECO:0008006" key="4">
    <source>
        <dbReference type="Google" id="ProtNLM"/>
    </source>
</evidence>
<evidence type="ECO:0000313" key="2">
    <source>
        <dbReference type="EMBL" id="MDC3425695.1"/>
    </source>
</evidence>
<organism evidence="2 3">
    <name type="scientific">Terrihalobacillus insolitus</name>
    <dbReference type="NCBI Taxonomy" id="2950438"/>
    <lineage>
        <taxon>Bacteria</taxon>
        <taxon>Bacillati</taxon>
        <taxon>Bacillota</taxon>
        <taxon>Bacilli</taxon>
        <taxon>Bacillales</taxon>
        <taxon>Bacillaceae</taxon>
        <taxon>Terrihalobacillus</taxon>
    </lineage>
</organism>
<sequence length="167" mass="19124">MKRRFYLFLMVFVITNLLVGCNNPKSLEDTFTSEHTNNDIIKVLKFNDETEAVILYTLNKDNKVSAAEYRQVNNKWKGSSDISENNAGKLSFGFTHQGEKNEEVLFGKINDPNIEKVQVEKLSGEVLKATIVNHNGTSYWYLVWTYGTSNLIGLNKDGQRIYNAEFK</sequence>
<evidence type="ECO:0000313" key="3">
    <source>
        <dbReference type="Proteomes" id="UP001145050"/>
    </source>
</evidence>
<feature type="signal peptide" evidence="1">
    <location>
        <begin position="1"/>
        <end position="20"/>
    </location>
</feature>
<feature type="chain" id="PRO_5040912627" description="Beta-lactamase inhibitor (BLIP)" evidence="1">
    <location>
        <begin position="21"/>
        <end position="167"/>
    </location>
</feature>
<evidence type="ECO:0000256" key="1">
    <source>
        <dbReference type="SAM" id="SignalP"/>
    </source>
</evidence>
<reference evidence="2" key="1">
    <citation type="submission" date="2022-06" db="EMBL/GenBank/DDBJ databases">
        <title>Aquibacillus sp. a new bacterium isolated from soil saline samples.</title>
        <authorList>
            <person name="Galisteo C."/>
            <person name="De La Haba R."/>
            <person name="Sanchez-Porro C."/>
            <person name="Ventosa A."/>
        </authorList>
    </citation>
    <scope>NUCLEOTIDE SEQUENCE</scope>
    <source>
        <strain evidence="2">3ASR75-11</strain>
    </source>
</reference>
<comment type="caution">
    <text evidence="2">The sequence shown here is derived from an EMBL/GenBank/DDBJ whole genome shotgun (WGS) entry which is preliminary data.</text>
</comment>
<name>A0A9X4APM6_9BACI</name>
<gene>
    <name evidence="2" type="ORF">NC797_14400</name>
</gene>
<keyword evidence="3" id="KW-1185">Reference proteome</keyword>
<dbReference type="Proteomes" id="UP001145050">
    <property type="component" value="Unassembled WGS sequence"/>
</dbReference>
<dbReference type="EMBL" id="JAMQKB010000019">
    <property type="protein sequence ID" value="MDC3425695.1"/>
    <property type="molecule type" value="Genomic_DNA"/>
</dbReference>
<proteinExistence type="predicted"/>
<keyword evidence="1" id="KW-0732">Signal</keyword>
<protein>
    <recommendedName>
        <fullName evidence="4">Beta-lactamase inhibitor (BLIP)</fullName>
    </recommendedName>
</protein>
<dbReference type="RefSeq" id="WP_272437512.1">
    <property type="nucleotide sequence ID" value="NZ_JAMQKB010000019.1"/>
</dbReference>
<accession>A0A9X4APM6</accession>
<dbReference type="AlphaFoldDB" id="A0A9X4APM6"/>